<sequence length="287" mass="32197">MERFTSRLMVINKGLGQVRQFAAEKLGTAEDVTELPQEYQELEKRVDALRTVHANLLRVTRIHTNPSYDYPGQLQESVVELSRNVQDQLKILTQSPAERAAETESQQAESSTPILPKTLPHALSRASAQGAVLLGTEDPFGAALLKYAAVQEKIGEHRVKMDAEISQKFVQRFSTTLNTEIQFAMKARRNVQSTRLTLDAAKARYKSTKTERSEAARLEIEQAEDQFVAAVEDATTLMKSILEKPEPLRNLADLVSAQLGFYKEAYESLAELAPEIDEMQVTQETLY</sequence>
<evidence type="ECO:0000259" key="2">
    <source>
        <dbReference type="SMART" id="SM00721"/>
    </source>
</evidence>
<keyword evidence="4" id="KW-1185">Reference proteome</keyword>
<dbReference type="OrthoDB" id="5549748at2759"/>
<name>A0A9N8V4S1_9GLOM</name>
<dbReference type="SUPFAM" id="SSF103657">
    <property type="entry name" value="BAR/IMD domain-like"/>
    <property type="match status" value="1"/>
</dbReference>
<proteinExistence type="predicted"/>
<dbReference type="InterPro" id="IPR004148">
    <property type="entry name" value="BAR_dom"/>
</dbReference>
<dbReference type="EMBL" id="CAJVPL010000039">
    <property type="protein sequence ID" value="CAG8437123.1"/>
    <property type="molecule type" value="Genomic_DNA"/>
</dbReference>
<dbReference type="Pfam" id="PF10455">
    <property type="entry name" value="BAR_2"/>
    <property type="match status" value="1"/>
</dbReference>
<evidence type="ECO:0000256" key="1">
    <source>
        <dbReference type="SAM" id="Coils"/>
    </source>
</evidence>
<reference evidence="3" key="1">
    <citation type="submission" date="2021-06" db="EMBL/GenBank/DDBJ databases">
        <authorList>
            <person name="Kallberg Y."/>
            <person name="Tangrot J."/>
            <person name="Rosling A."/>
        </authorList>
    </citation>
    <scope>NUCLEOTIDE SEQUENCE</scope>
    <source>
        <strain evidence="3">MT106</strain>
    </source>
</reference>
<dbReference type="Gene3D" id="1.20.1270.60">
    <property type="entry name" value="Arfaptin homology (AH) domain/BAR domain"/>
    <property type="match status" value="1"/>
</dbReference>
<organism evidence="3 4">
    <name type="scientific">Ambispora gerdemannii</name>
    <dbReference type="NCBI Taxonomy" id="144530"/>
    <lineage>
        <taxon>Eukaryota</taxon>
        <taxon>Fungi</taxon>
        <taxon>Fungi incertae sedis</taxon>
        <taxon>Mucoromycota</taxon>
        <taxon>Glomeromycotina</taxon>
        <taxon>Glomeromycetes</taxon>
        <taxon>Archaeosporales</taxon>
        <taxon>Ambisporaceae</taxon>
        <taxon>Ambispora</taxon>
    </lineage>
</organism>
<feature type="domain" description="BAR" evidence="2">
    <location>
        <begin position="10"/>
        <end position="278"/>
    </location>
</feature>
<feature type="coiled-coil region" evidence="1">
    <location>
        <begin position="206"/>
        <end position="233"/>
    </location>
</feature>
<evidence type="ECO:0000313" key="3">
    <source>
        <dbReference type="EMBL" id="CAG8437123.1"/>
    </source>
</evidence>
<accession>A0A9N8V4S1</accession>
<evidence type="ECO:0000313" key="4">
    <source>
        <dbReference type="Proteomes" id="UP000789831"/>
    </source>
</evidence>
<dbReference type="InterPro" id="IPR027267">
    <property type="entry name" value="AH/BAR_dom_sf"/>
</dbReference>
<dbReference type="SMART" id="SM00721">
    <property type="entry name" value="BAR"/>
    <property type="match status" value="1"/>
</dbReference>
<dbReference type="GO" id="GO:0005737">
    <property type="term" value="C:cytoplasm"/>
    <property type="evidence" value="ECO:0007669"/>
    <property type="project" value="InterPro"/>
</dbReference>
<feature type="non-terminal residue" evidence="3">
    <location>
        <position position="1"/>
    </location>
</feature>
<dbReference type="AlphaFoldDB" id="A0A9N8V4S1"/>
<dbReference type="InterPro" id="IPR018859">
    <property type="entry name" value="BAR_dom-cont"/>
</dbReference>
<keyword evidence="1" id="KW-0175">Coiled coil</keyword>
<dbReference type="Proteomes" id="UP000789831">
    <property type="component" value="Unassembled WGS sequence"/>
</dbReference>
<protein>
    <submittedName>
        <fullName evidence="3">10655_t:CDS:1</fullName>
    </submittedName>
</protein>
<comment type="caution">
    <text evidence="3">The sequence shown here is derived from an EMBL/GenBank/DDBJ whole genome shotgun (WGS) entry which is preliminary data.</text>
</comment>
<gene>
    <name evidence="3" type="ORF">AGERDE_LOCUS739</name>
</gene>